<evidence type="ECO:0000256" key="1">
    <source>
        <dbReference type="SAM" id="Coils"/>
    </source>
</evidence>
<reference evidence="3" key="1">
    <citation type="submission" date="2021-01" db="UniProtKB">
        <authorList>
            <consortium name="EnsemblMetazoa"/>
        </authorList>
    </citation>
    <scope>IDENTIFICATION</scope>
</reference>
<dbReference type="OrthoDB" id="6128751at2759"/>
<evidence type="ECO:0000313" key="3">
    <source>
        <dbReference type="EnsemblMetazoa" id="CLYHEMP022374.1"/>
    </source>
</evidence>
<feature type="region of interest" description="Disordered" evidence="2">
    <location>
        <begin position="360"/>
        <end position="380"/>
    </location>
</feature>
<keyword evidence="4" id="KW-1185">Reference proteome</keyword>
<feature type="coiled-coil region" evidence="1">
    <location>
        <begin position="121"/>
        <end position="183"/>
    </location>
</feature>
<dbReference type="Proteomes" id="UP000594262">
    <property type="component" value="Unplaced"/>
</dbReference>
<dbReference type="RefSeq" id="XP_066930042.1">
    <property type="nucleotide sequence ID" value="XM_067073941.1"/>
</dbReference>
<evidence type="ECO:0000256" key="2">
    <source>
        <dbReference type="SAM" id="MobiDB-lite"/>
    </source>
</evidence>
<accession>A0A7M5XG65</accession>
<organism evidence="3 4">
    <name type="scientific">Clytia hemisphaerica</name>
    <dbReference type="NCBI Taxonomy" id="252671"/>
    <lineage>
        <taxon>Eukaryota</taxon>
        <taxon>Metazoa</taxon>
        <taxon>Cnidaria</taxon>
        <taxon>Hydrozoa</taxon>
        <taxon>Hydroidolina</taxon>
        <taxon>Leptothecata</taxon>
        <taxon>Obeliida</taxon>
        <taxon>Clytiidae</taxon>
        <taxon>Clytia</taxon>
    </lineage>
</organism>
<feature type="region of interest" description="Disordered" evidence="2">
    <location>
        <begin position="1"/>
        <end position="107"/>
    </location>
</feature>
<proteinExistence type="predicted"/>
<sequence length="380" mass="43675">MSDAELFGAQENSLGSLDDIVNPTDADDESQNPNCSKKKLKKRSSIVSSCSKNDKQQDPKSTPLRCSKHLKKRDPASTPTSKRSKSPPIIAERPIVVEHTGDTPTQEWSTTGIACFNDYDIDRINTRQIKLMKRIEAMEENDESLEKKLERMERKYERMEEKLSNMEEEVEEMKQSRKKKKVEVRKMTKTNVKSCYLEMVDKGKQFDLKAGVHSGSNKGLVEQLKLDLYGLDTSLTEEEADTAIATYYNSVKYYQPKKNDESRNTAKLNGRKREKLNKRKKALEDGPFKDADRATALKVLIMDFMSSEEDELDGSFSVRPLRWRSTMCDDMFERLDQKTKDKMSANSRRQTVSRKIGLISGRGMPRKLPDKTEWAVRKSQ</sequence>
<keyword evidence="1" id="KW-0175">Coiled coil</keyword>
<evidence type="ECO:0000313" key="4">
    <source>
        <dbReference type="Proteomes" id="UP000594262"/>
    </source>
</evidence>
<dbReference type="EnsemblMetazoa" id="CLYHEMT022374.1">
    <property type="protein sequence ID" value="CLYHEMP022374.1"/>
    <property type="gene ID" value="CLYHEMG022374"/>
</dbReference>
<feature type="compositionally biased region" description="Basic residues" evidence="2">
    <location>
        <begin position="269"/>
        <end position="281"/>
    </location>
</feature>
<feature type="region of interest" description="Disordered" evidence="2">
    <location>
        <begin position="258"/>
        <end position="284"/>
    </location>
</feature>
<feature type="compositionally biased region" description="Basic and acidic residues" evidence="2">
    <location>
        <begin position="367"/>
        <end position="380"/>
    </location>
</feature>
<name>A0A7M5XG65_9CNID</name>
<dbReference type="GeneID" id="136817618"/>
<dbReference type="AlphaFoldDB" id="A0A7M5XG65"/>
<protein>
    <submittedName>
        <fullName evidence="3">Uncharacterized protein</fullName>
    </submittedName>
</protein>